<evidence type="ECO:0000259" key="2">
    <source>
        <dbReference type="Pfam" id="PF14258"/>
    </source>
</evidence>
<keyword evidence="1" id="KW-0472">Membrane</keyword>
<evidence type="ECO:0000313" key="4">
    <source>
        <dbReference type="Proteomes" id="UP001524383"/>
    </source>
</evidence>
<dbReference type="InterPro" id="IPR025646">
    <property type="entry name" value="DUF4350"/>
</dbReference>
<reference evidence="3 4" key="1">
    <citation type="submission" date="2019-08" db="EMBL/GenBank/DDBJ databases">
        <authorList>
            <person name="Chen S.-C."/>
            <person name="Lai M.-C."/>
            <person name="You Y.-T."/>
        </authorList>
    </citation>
    <scope>NUCLEOTIDE SEQUENCE [LARGE SCALE GENOMIC DNA]</scope>
    <source>
        <strain evidence="3 4">P2F9704a</strain>
    </source>
</reference>
<sequence>MRPAILIAIILILLTLGAAGAHLQATTTDLSRFNPGWSGTAAFYSLASSMDAQILAPGTPEPDFADRYIIIAPKDASPSLVAEQVLKSGGTVIIADEEGDANQLLQALGSRMRIVPGNVSSIDMEFASTRTIIARVSGNHTLLEGISTLAFNRPSHITGGTPLVRTSVLSWVDTTGTGRPGAGASLGRYTLIANEDLDPGEIILIADASLFATTMQQVRRLHDNGQLLRNMLDYNGTVSVDAVYGKTADADGPAYIIHKVKSAPISTIVAILLLMAFVIVAYRKQIL</sequence>
<dbReference type="Proteomes" id="UP001524383">
    <property type="component" value="Unassembled WGS sequence"/>
</dbReference>
<protein>
    <submittedName>
        <fullName evidence="3">DUF4350 domain-containing protein</fullName>
    </submittedName>
</protein>
<keyword evidence="4" id="KW-1185">Reference proteome</keyword>
<comment type="caution">
    <text evidence="3">The sequence shown here is derived from an EMBL/GenBank/DDBJ whole genome shotgun (WGS) entry which is preliminary data.</text>
</comment>
<dbReference type="RefSeq" id="WP_255331649.1">
    <property type="nucleotide sequence ID" value="NZ_VOTZ01000002.1"/>
</dbReference>
<evidence type="ECO:0000256" key="1">
    <source>
        <dbReference type="SAM" id="Phobius"/>
    </source>
</evidence>
<gene>
    <name evidence="3" type="ORF">FTO68_01865</name>
</gene>
<keyword evidence="1" id="KW-1133">Transmembrane helix</keyword>
<name>A0ABD4TFI6_9EURY</name>
<organism evidence="3 4">
    <name type="scientific">Methanocalculus taiwanensis</name>
    <dbReference type="NCBI Taxonomy" id="106207"/>
    <lineage>
        <taxon>Archaea</taxon>
        <taxon>Methanobacteriati</taxon>
        <taxon>Methanobacteriota</taxon>
        <taxon>Stenosarchaea group</taxon>
        <taxon>Methanomicrobia</taxon>
        <taxon>Methanomicrobiales</taxon>
        <taxon>Methanocalculaceae</taxon>
        <taxon>Methanocalculus</taxon>
    </lineage>
</organism>
<feature type="transmembrane region" description="Helical" evidence="1">
    <location>
        <begin position="263"/>
        <end position="282"/>
    </location>
</feature>
<proteinExistence type="predicted"/>
<dbReference type="EMBL" id="VOTZ01000002">
    <property type="protein sequence ID" value="MCQ1537739.1"/>
    <property type="molecule type" value="Genomic_DNA"/>
</dbReference>
<dbReference type="AlphaFoldDB" id="A0ABD4TFI6"/>
<evidence type="ECO:0000313" key="3">
    <source>
        <dbReference type="EMBL" id="MCQ1537739.1"/>
    </source>
</evidence>
<dbReference type="Pfam" id="PF14258">
    <property type="entry name" value="DUF4350"/>
    <property type="match status" value="1"/>
</dbReference>
<accession>A0ABD4TFI6</accession>
<keyword evidence="1" id="KW-0812">Transmembrane</keyword>
<feature type="domain" description="DUF4350" evidence="2">
    <location>
        <begin position="33"/>
        <end position="232"/>
    </location>
</feature>